<evidence type="ECO:0000256" key="2">
    <source>
        <dbReference type="ARBA" id="ARBA00011322"/>
    </source>
</evidence>
<comment type="subunit">
    <text evidence="2">Heterodimer of SbcC and SbcD.</text>
</comment>
<dbReference type="Proteomes" id="UP000886785">
    <property type="component" value="Unassembled WGS sequence"/>
</dbReference>
<keyword evidence="4" id="KW-0175">Coiled coil</keyword>
<dbReference type="Pfam" id="PF13558">
    <property type="entry name" value="SbcC_Walker_B"/>
    <property type="match status" value="1"/>
</dbReference>
<dbReference type="InterPro" id="IPR038729">
    <property type="entry name" value="Rad50/SbcC_AAA"/>
</dbReference>
<dbReference type="Gene3D" id="3.40.50.300">
    <property type="entry name" value="P-loop containing nucleotide triphosphate hydrolases"/>
    <property type="match status" value="2"/>
</dbReference>
<dbReference type="EMBL" id="DVHF01000079">
    <property type="protein sequence ID" value="HIR57343.1"/>
    <property type="molecule type" value="Genomic_DNA"/>
</dbReference>
<dbReference type="AlphaFoldDB" id="A0A9D1DR08"/>
<organism evidence="6 7">
    <name type="scientific">Candidatus Gallacutalibacter pullicola</name>
    <dbReference type="NCBI Taxonomy" id="2840830"/>
    <lineage>
        <taxon>Bacteria</taxon>
        <taxon>Bacillati</taxon>
        <taxon>Bacillota</taxon>
        <taxon>Clostridia</taxon>
        <taxon>Eubacteriales</taxon>
        <taxon>Candidatus Gallacutalibacter</taxon>
    </lineage>
</organism>
<dbReference type="GO" id="GO:0006302">
    <property type="term" value="P:double-strand break repair"/>
    <property type="evidence" value="ECO:0007669"/>
    <property type="project" value="InterPro"/>
</dbReference>
<evidence type="ECO:0000256" key="4">
    <source>
        <dbReference type="SAM" id="Coils"/>
    </source>
</evidence>
<dbReference type="PANTHER" id="PTHR32114">
    <property type="entry name" value="ABC TRANSPORTER ABCH.3"/>
    <property type="match status" value="1"/>
</dbReference>
<feature type="coiled-coil region" evidence="4">
    <location>
        <begin position="426"/>
        <end position="487"/>
    </location>
</feature>
<feature type="coiled-coil region" evidence="4">
    <location>
        <begin position="595"/>
        <end position="629"/>
    </location>
</feature>
<evidence type="ECO:0000313" key="7">
    <source>
        <dbReference type="Proteomes" id="UP000886785"/>
    </source>
</evidence>
<evidence type="ECO:0000256" key="1">
    <source>
        <dbReference type="ARBA" id="ARBA00006930"/>
    </source>
</evidence>
<gene>
    <name evidence="6" type="ORF">IAA54_06715</name>
</gene>
<reference evidence="6" key="2">
    <citation type="journal article" date="2021" name="PeerJ">
        <title>Extensive microbial diversity within the chicken gut microbiome revealed by metagenomics and culture.</title>
        <authorList>
            <person name="Gilroy R."/>
            <person name="Ravi A."/>
            <person name="Getino M."/>
            <person name="Pursley I."/>
            <person name="Horton D.L."/>
            <person name="Alikhan N.F."/>
            <person name="Baker D."/>
            <person name="Gharbi K."/>
            <person name="Hall N."/>
            <person name="Watson M."/>
            <person name="Adriaenssens E.M."/>
            <person name="Foster-Nyarko E."/>
            <person name="Jarju S."/>
            <person name="Secka A."/>
            <person name="Antonio M."/>
            <person name="Oren A."/>
            <person name="Chaudhuri R.R."/>
            <person name="La Ragione R."/>
            <person name="Hildebrand F."/>
            <person name="Pallen M.J."/>
        </authorList>
    </citation>
    <scope>NUCLEOTIDE SEQUENCE</scope>
    <source>
        <strain evidence="6">ChiSjej1B19-7085</strain>
    </source>
</reference>
<feature type="coiled-coil region" evidence="4">
    <location>
        <begin position="221"/>
        <end position="282"/>
    </location>
</feature>
<feature type="coiled-coil region" evidence="4">
    <location>
        <begin position="760"/>
        <end position="847"/>
    </location>
</feature>
<evidence type="ECO:0000313" key="6">
    <source>
        <dbReference type="EMBL" id="HIR57343.1"/>
    </source>
</evidence>
<evidence type="ECO:0000259" key="5">
    <source>
        <dbReference type="Pfam" id="PF13476"/>
    </source>
</evidence>
<sequence>MKPLSLTMQAFGSYLQKTEIDFSLLGDGTIFLITGSTGGGKTTILDAMCFALYCRSTGGHRSWDEMRCTAAPDDLPTLLDFSFRLGSETYRFFRKRQAYRKRGSGERAFREEHSCYRLSGGEWELIETGAETRIRERAQELLHLTCEQFSQVIVLPQGEFLRLLRANSVGKAEILKTLFATGLWQEIARAAKSRADTLAARAGEIRAARASLLEREGVPDADGLSAKLASLRKEIADREEESALLSGSLQKEEAAFAAAKLLEQKFRELSDAQRQAARLESEKPAQALREKTLQNGRRLRAVLPYAEAAQSSDRDTAEKDASFRRAGLRCRDLRAELESARRESERIPGLRTESAQLAQKAARLEESLGSIRRLSELERGAAEIRQKREDSAAREKGWSDRLREAGERIAAGEEYVRSCEDSLGKLADQKEDVRLLTEQKANQERLAALEREWTSLAAAHREAEEAERIQSAKLAALRRQLSQAEQEAVSDAASWMAARLEDGKPCPVCGALHHPAPHTAAGTGIDPHQLDDLRAAASSEEAAENDCLKRLSQAKAAADQKQAELSAQQELCRGLPEAAKIAALLPARQQLLEKLQKETGSLPAAKERLQKLRANQQAAQSELEACRKESAACDAELSGTEAAIRELRAALGTAPDLQKAQGQLADLRAAAERAERQAAALEKSLSTAQSALSAAEATLSSAQSARDEAMRRRDQDRSRLAGELSAAGLFLSGISVDPVPEGFLTISLDDLAGVPEEAELARLEQEIRQFEAALRAARERLDSLRAELDGQECPDTGAMQQNLDGLRRRSRELSERLGSLRQSGKAADEAAARLQELSEQGTAAEAKYMQAGRLAQLLSGKNPRKVPIQQFVLGVMLDDVLSSANQFFSMFSRGRYGLQRTEDTRGNNLGGLDLEVLDAQTGAPRSIETLSGGEQFLASLSLAFGLSDVVQRYSGSVRLDSIFIDEGFGSLDQETLDTAMRALAQIRSAGRTIGIISHVTELKRHIAPRIEVSAARGGGSTAVVVCGQ</sequence>
<dbReference type="GO" id="GO:0016887">
    <property type="term" value="F:ATP hydrolysis activity"/>
    <property type="evidence" value="ECO:0007669"/>
    <property type="project" value="InterPro"/>
</dbReference>
<dbReference type="InterPro" id="IPR027417">
    <property type="entry name" value="P-loop_NTPase"/>
</dbReference>
<evidence type="ECO:0000256" key="3">
    <source>
        <dbReference type="ARBA" id="ARBA00013368"/>
    </source>
</evidence>
<reference evidence="6" key="1">
    <citation type="submission" date="2020-10" db="EMBL/GenBank/DDBJ databases">
        <authorList>
            <person name="Gilroy R."/>
        </authorList>
    </citation>
    <scope>NUCLEOTIDE SEQUENCE</scope>
    <source>
        <strain evidence="6">ChiSjej1B19-7085</strain>
    </source>
</reference>
<dbReference type="SUPFAM" id="SSF52540">
    <property type="entry name" value="P-loop containing nucleoside triphosphate hydrolases"/>
    <property type="match status" value="1"/>
</dbReference>
<accession>A0A9D1DR08</accession>
<feature type="domain" description="Rad50/SbcC-type AAA" evidence="5">
    <location>
        <begin position="5"/>
        <end position="253"/>
    </location>
</feature>
<dbReference type="PANTHER" id="PTHR32114:SF2">
    <property type="entry name" value="ABC TRANSPORTER ABCH.3"/>
    <property type="match status" value="1"/>
</dbReference>
<proteinExistence type="inferred from homology"/>
<dbReference type="Pfam" id="PF13476">
    <property type="entry name" value="AAA_23"/>
    <property type="match status" value="1"/>
</dbReference>
<name>A0A9D1DR08_9FIRM</name>
<feature type="coiled-coil region" evidence="4">
    <location>
        <begin position="657"/>
        <end position="712"/>
    </location>
</feature>
<comment type="caution">
    <text evidence="6">The sequence shown here is derived from an EMBL/GenBank/DDBJ whole genome shotgun (WGS) entry which is preliminary data.</text>
</comment>
<dbReference type="Gene3D" id="1.10.287.1490">
    <property type="match status" value="1"/>
</dbReference>
<protein>
    <recommendedName>
        <fullName evidence="3">Nuclease SbcCD subunit C</fullName>
    </recommendedName>
</protein>
<comment type="similarity">
    <text evidence="1">Belongs to the SMC family. SbcC subfamily.</text>
</comment>